<dbReference type="SUPFAM" id="SSF55874">
    <property type="entry name" value="ATPase domain of HSP90 chaperone/DNA topoisomerase II/histidine kinase"/>
    <property type="match status" value="1"/>
</dbReference>
<sequence>MNLLKHSRERRRAALVASLLVLILLSTLAYTAVSSRSATGAAIESVSQVYLQELSDQVIAHFNTGVENKFCQVETVGTSLVFDAPRTIEEVERLLEAQERNDEYAYLALLGDDGRYYTARGTTAYLEKDASENQSPDVVYRDAQGRDIAIYDGKIALVDPIEPVACGSVSFVAVVAGYDLDEMSDQLDLGLIGGSRSIMVDRSGNCLAGSYDEGSSGGNILEKLDAAAVLDDGRSVDEVRSRLEAGESALVPFTCGGESEFLYFRPMLDGSWFLCTAMPYGVVDGDIAGLSGTLARNAFIVGGVLLLVAVVFFVLYYRLVQRNTKLLAEEKSRAEAACERAEHASLAKSEFLSRMSHEIRTPMNGIMGMTAIALENIDDREKVRSCLEKVTVASSHLMALINDVLDMSKIESGKVEIKRDGFDVRTFVGAFSAVFGAQASELGIRYETVEKGALPDCLLGDALHLNQILYNLVGNAFKFTPKGGSVTLSVERLERSNVPRTTVGDEAGSETCEVWMRFEVSDTGCGIRPEHFETIFSSFEQGDPDTARKHGGTGLGLAIVKRFVEMMGGRVTYNFLRTLTAG</sequence>
<dbReference type="PANTHER" id="PTHR43047">
    <property type="entry name" value="TWO-COMPONENT HISTIDINE PROTEIN KINASE"/>
    <property type="match status" value="1"/>
</dbReference>
<dbReference type="Gene3D" id="1.10.287.130">
    <property type="match status" value="1"/>
</dbReference>
<evidence type="ECO:0000256" key="6">
    <source>
        <dbReference type="ARBA" id="ARBA00022777"/>
    </source>
</evidence>
<dbReference type="SMART" id="SM00388">
    <property type="entry name" value="HisKA"/>
    <property type="match status" value="1"/>
</dbReference>
<evidence type="ECO:0000259" key="9">
    <source>
        <dbReference type="PROSITE" id="PS50109"/>
    </source>
</evidence>
<dbReference type="CDD" id="cd16922">
    <property type="entry name" value="HATPase_EvgS-ArcB-TorS-like"/>
    <property type="match status" value="1"/>
</dbReference>
<feature type="transmembrane region" description="Helical" evidence="8">
    <location>
        <begin position="298"/>
        <end position="317"/>
    </location>
</feature>
<dbReference type="Proteomes" id="UP000236197">
    <property type="component" value="Unassembled WGS sequence"/>
</dbReference>
<dbReference type="Gene3D" id="3.30.565.10">
    <property type="entry name" value="Histidine kinase-like ATPase, C-terminal domain"/>
    <property type="match status" value="1"/>
</dbReference>
<dbReference type="CDD" id="cd00082">
    <property type="entry name" value="HisKA"/>
    <property type="match status" value="1"/>
</dbReference>
<dbReference type="InterPro" id="IPR005467">
    <property type="entry name" value="His_kinase_dom"/>
</dbReference>
<comment type="catalytic activity">
    <reaction evidence="1">
        <text>ATP + protein L-histidine = ADP + protein N-phospho-L-histidine.</text>
        <dbReference type="EC" id="2.7.13.3"/>
    </reaction>
</comment>
<evidence type="ECO:0000256" key="2">
    <source>
        <dbReference type="ARBA" id="ARBA00004236"/>
    </source>
</evidence>
<dbReference type="InterPro" id="IPR003661">
    <property type="entry name" value="HisK_dim/P_dom"/>
</dbReference>
<proteinExistence type="predicted"/>
<dbReference type="PRINTS" id="PR00344">
    <property type="entry name" value="BCTRLSENSOR"/>
</dbReference>
<keyword evidence="7" id="KW-0902">Two-component regulatory system</keyword>
<dbReference type="SUPFAM" id="SSF47384">
    <property type="entry name" value="Homodimeric domain of signal transducing histidine kinase"/>
    <property type="match status" value="1"/>
</dbReference>
<evidence type="ECO:0000256" key="4">
    <source>
        <dbReference type="ARBA" id="ARBA00022553"/>
    </source>
</evidence>
<keyword evidence="4" id="KW-0597">Phosphoprotein</keyword>
<evidence type="ECO:0000256" key="8">
    <source>
        <dbReference type="SAM" id="Phobius"/>
    </source>
</evidence>
<dbReference type="EC" id="2.7.13.3" evidence="3"/>
<dbReference type="InterPro" id="IPR036097">
    <property type="entry name" value="HisK_dim/P_sf"/>
</dbReference>
<comment type="subcellular location">
    <subcellularLocation>
        <location evidence="2">Cell membrane</location>
    </subcellularLocation>
</comment>
<feature type="domain" description="Histidine kinase" evidence="9">
    <location>
        <begin position="354"/>
        <end position="582"/>
    </location>
</feature>
<dbReference type="OrthoDB" id="3170569at2"/>
<keyword evidence="8" id="KW-1133">Transmembrane helix</keyword>
<reference evidence="11" key="1">
    <citation type="submission" date="2018-01" db="EMBL/GenBank/DDBJ databases">
        <title>Rubneribacter badeniensis gen. nov., sp. nov., and Colonibacter rubneri, gen. nov., sp. nov., WGS of new members of the Eggerthellaceae.</title>
        <authorList>
            <person name="Danylec N."/>
            <person name="Stoll D.A."/>
            <person name="Doetsch A."/>
            <person name="Kulling S.E."/>
            <person name="Huch M."/>
        </authorList>
    </citation>
    <scope>NUCLEOTIDE SEQUENCE [LARGE SCALE GENOMIC DNA]</scope>
    <source>
        <strain evidence="11">ResAG-96</strain>
    </source>
</reference>
<dbReference type="SMART" id="SM00387">
    <property type="entry name" value="HATPase_c"/>
    <property type="match status" value="1"/>
</dbReference>
<dbReference type="GO" id="GO:0000155">
    <property type="term" value="F:phosphorelay sensor kinase activity"/>
    <property type="evidence" value="ECO:0007669"/>
    <property type="project" value="InterPro"/>
</dbReference>
<dbReference type="AlphaFoldDB" id="A0A2K2U9H6"/>
<dbReference type="RefSeq" id="WP_103265728.1">
    <property type="nucleotide sequence ID" value="NZ_CABMLE010000015.1"/>
</dbReference>
<accession>A0A2K2U9H6</accession>
<dbReference type="InterPro" id="IPR003594">
    <property type="entry name" value="HATPase_dom"/>
</dbReference>
<evidence type="ECO:0000256" key="5">
    <source>
        <dbReference type="ARBA" id="ARBA00022679"/>
    </source>
</evidence>
<keyword evidence="8" id="KW-0812">Transmembrane</keyword>
<dbReference type="EMBL" id="PPEK01000015">
    <property type="protein sequence ID" value="PNV66977.1"/>
    <property type="molecule type" value="Genomic_DNA"/>
</dbReference>
<evidence type="ECO:0000256" key="7">
    <source>
        <dbReference type="ARBA" id="ARBA00023012"/>
    </source>
</evidence>
<comment type="caution">
    <text evidence="10">The sequence shown here is derived from an EMBL/GenBank/DDBJ whole genome shotgun (WGS) entry which is preliminary data.</text>
</comment>
<name>A0A2K2U9H6_9ACTN</name>
<keyword evidence="11" id="KW-1185">Reference proteome</keyword>
<dbReference type="InterPro" id="IPR036890">
    <property type="entry name" value="HATPase_C_sf"/>
</dbReference>
<keyword evidence="6 10" id="KW-0418">Kinase</keyword>
<protein>
    <recommendedName>
        <fullName evidence="3">histidine kinase</fullName>
        <ecNumber evidence="3">2.7.13.3</ecNumber>
    </recommendedName>
</protein>
<evidence type="ECO:0000313" key="11">
    <source>
        <dbReference type="Proteomes" id="UP000236197"/>
    </source>
</evidence>
<dbReference type="PROSITE" id="PS50109">
    <property type="entry name" value="HIS_KIN"/>
    <property type="match status" value="1"/>
</dbReference>
<dbReference type="GO" id="GO:0005886">
    <property type="term" value="C:plasma membrane"/>
    <property type="evidence" value="ECO:0007669"/>
    <property type="project" value="UniProtKB-SubCell"/>
</dbReference>
<dbReference type="InterPro" id="IPR004358">
    <property type="entry name" value="Sig_transdc_His_kin-like_C"/>
</dbReference>
<evidence type="ECO:0000256" key="1">
    <source>
        <dbReference type="ARBA" id="ARBA00000085"/>
    </source>
</evidence>
<evidence type="ECO:0000256" key="3">
    <source>
        <dbReference type="ARBA" id="ARBA00012438"/>
    </source>
</evidence>
<gene>
    <name evidence="10" type="ORF">C2L71_10605</name>
</gene>
<organism evidence="10 11">
    <name type="scientific">Enteroscipio rubneri</name>
    <dbReference type="NCBI Taxonomy" id="2070686"/>
    <lineage>
        <taxon>Bacteria</taxon>
        <taxon>Bacillati</taxon>
        <taxon>Actinomycetota</taxon>
        <taxon>Coriobacteriia</taxon>
        <taxon>Eggerthellales</taxon>
        <taxon>Eggerthellaceae</taxon>
        <taxon>Enteroscipio</taxon>
    </lineage>
</organism>
<evidence type="ECO:0000313" key="10">
    <source>
        <dbReference type="EMBL" id="PNV66977.1"/>
    </source>
</evidence>
<dbReference type="Pfam" id="PF02518">
    <property type="entry name" value="HATPase_c"/>
    <property type="match status" value="1"/>
</dbReference>
<keyword evidence="8" id="KW-0472">Membrane</keyword>
<keyword evidence="5" id="KW-0808">Transferase</keyword>
<dbReference type="Pfam" id="PF00512">
    <property type="entry name" value="HisKA"/>
    <property type="match status" value="1"/>
</dbReference>
<dbReference type="PANTHER" id="PTHR43047:SF78">
    <property type="entry name" value="SENSORY_REGULATORY PROTEIN RPFC"/>
    <property type="match status" value="1"/>
</dbReference>